<dbReference type="SMART" id="SM00564">
    <property type="entry name" value="PQQ"/>
    <property type="match status" value="1"/>
</dbReference>
<name>A0A9X1QQU7_9CORY</name>
<dbReference type="InterPro" id="IPR015943">
    <property type="entry name" value="WD40/YVTN_repeat-like_dom_sf"/>
</dbReference>
<organism evidence="2 3">
    <name type="scientific">Corynebacterium uropygiale</name>
    <dbReference type="NCBI Taxonomy" id="1775911"/>
    <lineage>
        <taxon>Bacteria</taxon>
        <taxon>Bacillati</taxon>
        <taxon>Actinomycetota</taxon>
        <taxon>Actinomycetes</taxon>
        <taxon>Mycobacteriales</taxon>
        <taxon>Corynebacteriaceae</taxon>
        <taxon>Corynebacterium</taxon>
    </lineage>
</organism>
<evidence type="ECO:0000313" key="2">
    <source>
        <dbReference type="EMBL" id="MCF4006088.1"/>
    </source>
</evidence>
<proteinExistence type="predicted"/>
<dbReference type="AlphaFoldDB" id="A0A9X1QQU7"/>
<dbReference type="SUPFAM" id="SSF50998">
    <property type="entry name" value="Quinoprotein alcohol dehydrogenase-like"/>
    <property type="match status" value="1"/>
</dbReference>
<keyword evidence="1" id="KW-0812">Transmembrane</keyword>
<reference evidence="2" key="1">
    <citation type="submission" date="2022-01" db="EMBL/GenBank/DDBJ databases">
        <title>Corynebacterium sp. nov isolated from isolated from the feces of the greater white-fronted geese (Anser albifrons) at Poyang Lake, PR China.</title>
        <authorList>
            <person name="Liu Q."/>
        </authorList>
    </citation>
    <scope>NUCLEOTIDE SEQUENCE</scope>
    <source>
        <strain evidence="2">JCM 32435</strain>
    </source>
</reference>
<accession>A0A9X1QQU7</accession>
<keyword evidence="1" id="KW-1133">Transmembrane helix</keyword>
<evidence type="ECO:0000256" key="1">
    <source>
        <dbReference type="SAM" id="Phobius"/>
    </source>
</evidence>
<dbReference type="Proteomes" id="UP001139336">
    <property type="component" value="Unassembled WGS sequence"/>
</dbReference>
<dbReference type="InterPro" id="IPR018391">
    <property type="entry name" value="PQQ_b-propeller_rpt"/>
</dbReference>
<sequence>MTPPLRRTRGDIIATCIIVLVCVLALGLAWYKAPIRGSHLSPATAEFHAAAAPTRVPDSLPELWHRDDAQPAPAQQTVAPRPVVVGGVVILPSEHGVRGLDPRSGQQLWSYEREETLCGLGTAWQKVTAVFDAGFGCGDVVQIKPHDGTYGATRSAIAEDPVGIVQSNDRVGIIGAERVELWRDDAVRTIEYGDNPARQEPNMQPHVECSPAAALTRKDDLVLLDRCPDHSSWVRIMDTSPEDSRKPEVKHEFALSGDTSTLVALGASALAVYEDGALVSYDFSGAELSRTPIAPPAEGALDAPYRPAIADLPHHMSWYDGHSWHLFEPTDLRPTIHKDDALGTGVSLNGQLLYPVRGGVAVADSDTGEVRRTIPVDRGSWQGPVSLSLAGDVLVEQRGASVVALSLTGK</sequence>
<dbReference type="EMBL" id="JAKGSI010000001">
    <property type="protein sequence ID" value="MCF4006088.1"/>
    <property type="molecule type" value="Genomic_DNA"/>
</dbReference>
<feature type="transmembrane region" description="Helical" evidence="1">
    <location>
        <begin position="12"/>
        <end position="31"/>
    </location>
</feature>
<dbReference type="Gene3D" id="2.130.10.10">
    <property type="entry name" value="YVTN repeat-like/Quinoprotein amine dehydrogenase"/>
    <property type="match status" value="1"/>
</dbReference>
<keyword evidence="1" id="KW-0472">Membrane</keyword>
<gene>
    <name evidence="2" type="ORF">L1O03_02705</name>
</gene>
<evidence type="ECO:0000313" key="3">
    <source>
        <dbReference type="Proteomes" id="UP001139336"/>
    </source>
</evidence>
<comment type="caution">
    <text evidence="2">The sequence shown here is derived from an EMBL/GenBank/DDBJ whole genome shotgun (WGS) entry which is preliminary data.</text>
</comment>
<protein>
    <submittedName>
        <fullName evidence="2">PQQ-binding-like beta-propeller repeat protein</fullName>
    </submittedName>
</protein>
<keyword evidence="3" id="KW-1185">Reference proteome</keyword>
<dbReference type="RefSeq" id="WP_236117865.1">
    <property type="nucleotide sequence ID" value="NZ_JAKGSI010000001.1"/>
</dbReference>
<dbReference type="InterPro" id="IPR011047">
    <property type="entry name" value="Quinoprotein_ADH-like_sf"/>
</dbReference>